<gene>
    <name evidence="1" type="ORF">PCC79_06980</name>
</gene>
<dbReference type="InterPro" id="IPR038555">
    <property type="entry name" value="Zincin_1_sf"/>
</dbReference>
<dbReference type="RefSeq" id="WP_232548154.1">
    <property type="nucleotide sequence ID" value="NZ_CP115965.1"/>
</dbReference>
<protein>
    <submittedName>
        <fullName evidence="1">Metallopeptidase family protein</fullName>
    </submittedName>
</protein>
<dbReference type="CDD" id="cd12952">
    <property type="entry name" value="MMP_ACEL2062"/>
    <property type="match status" value="1"/>
</dbReference>
<evidence type="ECO:0000313" key="1">
    <source>
        <dbReference type="EMBL" id="WZW99923.1"/>
    </source>
</evidence>
<reference evidence="1 2" key="1">
    <citation type="journal article" date="2023" name="Environ Microbiome">
        <title>A coral-associated actinobacterium mitigates coral bleaching under heat stress.</title>
        <authorList>
            <person name="Li J."/>
            <person name="Zou Y."/>
            <person name="Li Q."/>
            <person name="Zhang J."/>
            <person name="Bourne D.G."/>
            <person name="Lyu Y."/>
            <person name="Liu C."/>
            <person name="Zhang S."/>
        </authorList>
    </citation>
    <scope>NUCLEOTIDE SEQUENCE [LARGE SCALE GENOMIC DNA]</scope>
    <source>
        <strain evidence="1 2">SCSIO 13291</strain>
    </source>
</reference>
<dbReference type="SUPFAM" id="SSF55486">
    <property type="entry name" value="Metalloproteases ('zincins'), catalytic domain"/>
    <property type="match status" value="1"/>
</dbReference>
<proteinExistence type="predicted"/>
<evidence type="ECO:0000313" key="2">
    <source>
        <dbReference type="Proteomes" id="UP001434337"/>
    </source>
</evidence>
<organism evidence="1 2">
    <name type="scientific">Propioniciclava soli</name>
    <dbReference type="NCBI Taxonomy" id="2775081"/>
    <lineage>
        <taxon>Bacteria</taxon>
        <taxon>Bacillati</taxon>
        <taxon>Actinomycetota</taxon>
        <taxon>Actinomycetes</taxon>
        <taxon>Propionibacteriales</taxon>
        <taxon>Propionibacteriaceae</taxon>
        <taxon>Propioniciclava</taxon>
    </lineage>
</organism>
<dbReference type="Pfam" id="PF06262">
    <property type="entry name" value="Zincin_1"/>
    <property type="match status" value="1"/>
</dbReference>
<dbReference type="InterPro" id="IPR010428">
    <property type="entry name" value="Zincin_1"/>
</dbReference>
<keyword evidence="2" id="KW-1185">Reference proteome</keyword>
<name>A0ABZ3CAY6_9ACTN</name>
<dbReference type="Gene3D" id="3.30.2010.20">
    <property type="match status" value="1"/>
</dbReference>
<sequence length="117" mass="12978">MAIEMDADTFEAHVRDAIATVPAELMDLLDNCVIVIEDDAPADDPDLLGLYEGVPLTERDSWYGGVLPDRIIIFRNPTLALCDTTEDVVEEVHITVVHEIAHFFGIDDDRLHALGYA</sequence>
<dbReference type="Proteomes" id="UP001434337">
    <property type="component" value="Chromosome"/>
</dbReference>
<dbReference type="EMBL" id="CP115965">
    <property type="protein sequence ID" value="WZW99923.1"/>
    <property type="molecule type" value="Genomic_DNA"/>
</dbReference>
<accession>A0ABZ3CAY6</accession>